<dbReference type="AlphaFoldDB" id="A0AAW5STV1"/>
<evidence type="ECO:0000313" key="4">
    <source>
        <dbReference type="Proteomes" id="UP001207528"/>
    </source>
</evidence>
<proteinExistence type="predicted"/>
<keyword evidence="3" id="KW-1185">Reference proteome</keyword>
<dbReference type="EMBL" id="JACKTI010000073">
    <property type="protein sequence ID" value="MCV7026952.1"/>
    <property type="molecule type" value="Genomic_DNA"/>
</dbReference>
<dbReference type="EMBL" id="BCTA01000026">
    <property type="protein sequence ID" value="GAT08654.1"/>
    <property type="molecule type" value="Genomic_DNA"/>
</dbReference>
<reference evidence="2" key="3">
    <citation type="journal article" date="2022" name="BMC Genomics">
        <title>Comparative genome analysis of mycobacteria focusing on tRNA and non-coding RNA.</title>
        <authorList>
            <person name="Behra P.R.K."/>
            <person name="Pettersson B.M.F."/>
            <person name="Ramesh M."/>
            <person name="Das S."/>
            <person name="Dasgupta S."/>
            <person name="Kirsebom L.A."/>
        </authorList>
    </citation>
    <scope>NUCLEOTIDE SEQUENCE</scope>
    <source>
        <strain evidence="2">DSM 44203</strain>
    </source>
</reference>
<accession>A0AAW5STV1</accession>
<name>A0AAW5STV1_MYCNV</name>
<evidence type="ECO:0000313" key="1">
    <source>
        <dbReference type="EMBL" id="GAT08654.1"/>
    </source>
</evidence>
<dbReference type="Proteomes" id="UP001207528">
    <property type="component" value="Unassembled WGS sequence"/>
</dbReference>
<reference evidence="1 3" key="1">
    <citation type="journal article" date="2016" name="Genome Announc.">
        <title>Draft Genome Sequences of Five Rapidly Growing Mycobacterium Species, M. thermoresistibile, M. fortuitum subsp. acetamidolyticum, M. canariasense, M. brisbanense, and M. novocastrense.</title>
        <authorList>
            <person name="Katahira K."/>
            <person name="Ogura Y."/>
            <person name="Gotoh Y."/>
            <person name="Hayashi T."/>
        </authorList>
    </citation>
    <scope>NUCLEOTIDE SEQUENCE [LARGE SCALE GENOMIC DNA]</scope>
    <source>
        <strain evidence="1 3">JCM18114</strain>
    </source>
</reference>
<evidence type="ECO:0000313" key="3">
    <source>
        <dbReference type="Proteomes" id="UP000069773"/>
    </source>
</evidence>
<reference evidence="2" key="2">
    <citation type="submission" date="2020-07" db="EMBL/GenBank/DDBJ databases">
        <authorList>
            <person name="Pettersson B.M.F."/>
            <person name="Behra P.R.K."/>
            <person name="Ramesh M."/>
            <person name="Das S."/>
            <person name="Dasgupta S."/>
            <person name="Kirsebom L.A."/>
        </authorList>
    </citation>
    <scope>NUCLEOTIDE SEQUENCE</scope>
    <source>
        <strain evidence="2">DSM 44203</strain>
    </source>
</reference>
<organism evidence="2 4">
    <name type="scientific">Mycolicibacterium novocastrense</name>
    <name type="common">Mycobacterium novocastrense</name>
    <dbReference type="NCBI Taxonomy" id="59813"/>
    <lineage>
        <taxon>Bacteria</taxon>
        <taxon>Bacillati</taxon>
        <taxon>Actinomycetota</taxon>
        <taxon>Actinomycetes</taxon>
        <taxon>Mycobacteriales</taxon>
        <taxon>Mycobacteriaceae</taxon>
        <taxon>Mycolicibacterium</taxon>
    </lineage>
</organism>
<dbReference type="Proteomes" id="UP000069773">
    <property type="component" value="Unassembled WGS sequence"/>
</dbReference>
<comment type="caution">
    <text evidence="2">The sequence shown here is derived from an EMBL/GenBank/DDBJ whole genome shotgun (WGS) entry which is preliminary data.</text>
</comment>
<protein>
    <submittedName>
        <fullName evidence="2">Uncharacterized protein</fullName>
    </submittedName>
</protein>
<dbReference type="RefSeq" id="WP_067388485.1">
    <property type="nucleotide sequence ID" value="NZ_BCTA01000026.1"/>
</dbReference>
<gene>
    <name evidence="2" type="ORF">H7I77_27015</name>
    <name evidence="1" type="ORF">RMCN_1787</name>
</gene>
<evidence type="ECO:0000313" key="2">
    <source>
        <dbReference type="EMBL" id="MCV7026952.1"/>
    </source>
</evidence>
<sequence>MTRKRHIYGVELRYVLTFYLSQHGPTTITDLIDAIDYYNFALPGPAPKWISDALRWEIAHGRVRRLRRGLYGPGHTPRSTADRIRKRVMDLRAEADMLAGRDFEKWLDALPD</sequence>